<organism evidence="2 3">
    <name type="scientific">Rosistilla ulvae</name>
    <dbReference type="NCBI Taxonomy" id="1930277"/>
    <lineage>
        <taxon>Bacteria</taxon>
        <taxon>Pseudomonadati</taxon>
        <taxon>Planctomycetota</taxon>
        <taxon>Planctomycetia</taxon>
        <taxon>Pirellulales</taxon>
        <taxon>Pirellulaceae</taxon>
        <taxon>Rosistilla</taxon>
    </lineage>
</organism>
<dbReference type="Proteomes" id="UP000319557">
    <property type="component" value="Chromosome"/>
</dbReference>
<dbReference type="KEGG" id="ruv:EC9_16890"/>
<dbReference type="PANTHER" id="PTHR22946">
    <property type="entry name" value="DIENELACTONE HYDROLASE DOMAIN-CONTAINING PROTEIN-RELATED"/>
    <property type="match status" value="1"/>
</dbReference>
<dbReference type="SUPFAM" id="SSF53474">
    <property type="entry name" value="alpha/beta-Hydrolases"/>
    <property type="match status" value="1"/>
</dbReference>
<feature type="chain" id="PRO_5021909467" evidence="1">
    <location>
        <begin position="23"/>
        <end position="344"/>
    </location>
</feature>
<dbReference type="InterPro" id="IPR050261">
    <property type="entry name" value="FrsA_esterase"/>
</dbReference>
<proteinExistence type="predicted"/>
<sequence length="344" mass="37055" precursor="true">MRGPVRTTTAILFALIANWAGAQDAGTLETFAARDTLSALQDPSSDATACLEGFAWPTANFDVTVETVDGDASPRSVRFPSPLDTGNPINDRVTMKWYVAKGPQGETLNRPAVLVAHESGSGMTVGRLVAKTLSLYGVHAFLIHLPHYGDRRDRTLKPEDQDVVKTMRQAVVDVRRGRDAIAVLPDVDASHIGLQGTSLGGFVAALSGSLDDGFEKVYITLAGGDFHSLLTNGVNEAAKMRQKLADAGYTGEKLRQLVQQVEPLRIAHRLDPQRTWMFTGSQDRVVPMANAQALAKAAKISAEHHVIVPANHYSAILYFPTIIDLIVRQSLPADAIPAALKSDS</sequence>
<feature type="signal peptide" evidence="1">
    <location>
        <begin position="1"/>
        <end position="22"/>
    </location>
</feature>
<evidence type="ECO:0000313" key="2">
    <source>
        <dbReference type="EMBL" id="QDS87510.1"/>
    </source>
</evidence>
<dbReference type="EMBL" id="CP036261">
    <property type="protein sequence ID" value="QDS87510.1"/>
    <property type="molecule type" value="Genomic_DNA"/>
</dbReference>
<keyword evidence="2" id="KW-0378">Hydrolase</keyword>
<evidence type="ECO:0000256" key="1">
    <source>
        <dbReference type="SAM" id="SignalP"/>
    </source>
</evidence>
<reference evidence="2 3" key="1">
    <citation type="submission" date="2019-02" db="EMBL/GenBank/DDBJ databases">
        <title>Deep-cultivation of Planctomycetes and their phenomic and genomic characterization uncovers novel biology.</title>
        <authorList>
            <person name="Wiegand S."/>
            <person name="Jogler M."/>
            <person name="Boedeker C."/>
            <person name="Pinto D."/>
            <person name="Vollmers J."/>
            <person name="Rivas-Marin E."/>
            <person name="Kohn T."/>
            <person name="Peeters S.H."/>
            <person name="Heuer A."/>
            <person name="Rast P."/>
            <person name="Oberbeckmann S."/>
            <person name="Bunk B."/>
            <person name="Jeske O."/>
            <person name="Meyerdierks A."/>
            <person name="Storesund J.E."/>
            <person name="Kallscheuer N."/>
            <person name="Luecker S."/>
            <person name="Lage O.M."/>
            <person name="Pohl T."/>
            <person name="Merkel B.J."/>
            <person name="Hornburger P."/>
            <person name="Mueller R.-W."/>
            <person name="Bruemmer F."/>
            <person name="Labrenz M."/>
            <person name="Spormann A.M."/>
            <person name="Op den Camp H."/>
            <person name="Overmann J."/>
            <person name="Amann R."/>
            <person name="Jetten M.S.M."/>
            <person name="Mascher T."/>
            <person name="Medema M.H."/>
            <person name="Devos D.P."/>
            <person name="Kaster A.-K."/>
            <person name="Ovreas L."/>
            <person name="Rohde M."/>
            <person name="Galperin M.Y."/>
            <person name="Jogler C."/>
        </authorList>
    </citation>
    <scope>NUCLEOTIDE SEQUENCE [LARGE SCALE GENOMIC DNA]</scope>
    <source>
        <strain evidence="2 3">EC9</strain>
    </source>
</reference>
<dbReference type="AlphaFoldDB" id="A0A517LY11"/>
<keyword evidence="3" id="KW-1185">Reference proteome</keyword>
<gene>
    <name evidence="2" type="ORF">EC9_16890</name>
</gene>
<keyword evidence="1" id="KW-0732">Signal</keyword>
<dbReference type="RefSeq" id="WP_218934672.1">
    <property type="nucleotide sequence ID" value="NZ_CP036261.1"/>
</dbReference>
<evidence type="ECO:0000313" key="3">
    <source>
        <dbReference type="Proteomes" id="UP000319557"/>
    </source>
</evidence>
<name>A0A517LY11_9BACT</name>
<dbReference type="InterPro" id="IPR029058">
    <property type="entry name" value="AB_hydrolase_fold"/>
</dbReference>
<dbReference type="Gene3D" id="3.40.50.1820">
    <property type="entry name" value="alpha/beta hydrolase"/>
    <property type="match status" value="1"/>
</dbReference>
<accession>A0A517LY11</accession>
<protein>
    <submittedName>
        <fullName evidence="2">Alpha/beta hydrolase family protein</fullName>
    </submittedName>
</protein>
<dbReference type="GO" id="GO:0016787">
    <property type="term" value="F:hydrolase activity"/>
    <property type="evidence" value="ECO:0007669"/>
    <property type="project" value="UniProtKB-KW"/>
</dbReference>